<organism evidence="1 2">
    <name type="scientific">Scleroderma citrinum Foug A</name>
    <dbReference type="NCBI Taxonomy" id="1036808"/>
    <lineage>
        <taxon>Eukaryota</taxon>
        <taxon>Fungi</taxon>
        <taxon>Dikarya</taxon>
        <taxon>Basidiomycota</taxon>
        <taxon>Agaricomycotina</taxon>
        <taxon>Agaricomycetes</taxon>
        <taxon>Agaricomycetidae</taxon>
        <taxon>Boletales</taxon>
        <taxon>Sclerodermatineae</taxon>
        <taxon>Sclerodermataceae</taxon>
        <taxon>Scleroderma</taxon>
    </lineage>
</organism>
<gene>
    <name evidence="1" type="ORF">SCLCIDRAFT_934460</name>
</gene>
<proteinExistence type="predicted"/>
<protein>
    <submittedName>
        <fullName evidence="1">Uncharacterized protein</fullName>
    </submittedName>
</protein>
<keyword evidence="2" id="KW-1185">Reference proteome</keyword>
<name>A0A0C3DXS6_9AGAM</name>
<evidence type="ECO:0000313" key="2">
    <source>
        <dbReference type="Proteomes" id="UP000053989"/>
    </source>
</evidence>
<sequence>MGHKIPMGSSPRHSCSRGLDNLVSKVSHTAVGSKHALLGAQPSAFRVLNLTWKEPCSRTFNRSGYDADAMLTRFSDGTQLSHIGIGLTLWIKCYVPFQPKAMACPSQGRFKCSVTRGNRTARFTKGLVHTTRSKASKMMVLLNLFGSGEGQIRSCAVRDSRLRCLRLRVLPRPGNCFVL</sequence>
<dbReference type="Proteomes" id="UP000053989">
    <property type="component" value="Unassembled WGS sequence"/>
</dbReference>
<dbReference type="InParanoid" id="A0A0C3DXS6"/>
<reference evidence="1 2" key="1">
    <citation type="submission" date="2014-04" db="EMBL/GenBank/DDBJ databases">
        <authorList>
            <consortium name="DOE Joint Genome Institute"/>
            <person name="Kuo A."/>
            <person name="Kohler A."/>
            <person name="Nagy L.G."/>
            <person name="Floudas D."/>
            <person name="Copeland A."/>
            <person name="Barry K.W."/>
            <person name="Cichocki N."/>
            <person name="Veneault-Fourrey C."/>
            <person name="LaButti K."/>
            <person name="Lindquist E.A."/>
            <person name="Lipzen A."/>
            <person name="Lundell T."/>
            <person name="Morin E."/>
            <person name="Murat C."/>
            <person name="Sun H."/>
            <person name="Tunlid A."/>
            <person name="Henrissat B."/>
            <person name="Grigoriev I.V."/>
            <person name="Hibbett D.S."/>
            <person name="Martin F."/>
            <person name="Nordberg H.P."/>
            <person name="Cantor M.N."/>
            <person name="Hua S.X."/>
        </authorList>
    </citation>
    <scope>NUCLEOTIDE SEQUENCE [LARGE SCALE GENOMIC DNA]</scope>
    <source>
        <strain evidence="1 2">Foug A</strain>
    </source>
</reference>
<accession>A0A0C3DXS6</accession>
<reference evidence="2" key="2">
    <citation type="submission" date="2015-01" db="EMBL/GenBank/DDBJ databases">
        <title>Evolutionary Origins and Diversification of the Mycorrhizal Mutualists.</title>
        <authorList>
            <consortium name="DOE Joint Genome Institute"/>
            <consortium name="Mycorrhizal Genomics Consortium"/>
            <person name="Kohler A."/>
            <person name="Kuo A."/>
            <person name="Nagy L.G."/>
            <person name="Floudas D."/>
            <person name="Copeland A."/>
            <person name="Barry K.W."/>
            <person name="Cichocki N."/>
            <person name="Veneault-Fourrey C."/>
            <person name="LaButti K."/>
            <person name="Lindquist E.A."/>
            <person name="Lipzen A."/>
            <person name="Lundell T."/>
            <person name="Morin E."/>
            <person name="Murat C."/>
            <person name="Riley R."/>
            <person name="Ohm R."/>
            <person name="Sun H."/>
            <person name="Tunlid A."/>
            <person name="Henrissat B."/>
            <person name="Grigoriev I.V."/>
            <person name="Hibbett D.S."/>
            <person name="Martin F."/>
        </authorList>
    </citation>
    <scope>NUCLEOTIDE SEQUENCE [LARGE SCALE GENOMIC DNA]</scope>
    <source>
        <strain evidence="2">Foug A</strain>
    </source>
</reference>
<dbReference type="HOGENOM" id="CLU_1504313_0_0_1"/>
<dbReference type="EMBL" id="KN822059">
    <property type="protein sequence ID" value="KIM60681.1"/>
    <property type="molecule type" value="Genomic_DNA"/>
</dbReference>
<evidence type="ECO:0000313" key="1">
    <source>
        <dbReference type="EMBL" id="KIM60681.1"/>
    </source>
</evidence>
<dbReference type="AlphaFoldDB" id="A0A0C3DXS6"/>